<dbReference type="OrthoDB" id="9771212at2"/>
<dbReference type="EMBL" id="FRAC01000014">
    <property type="protein sequence ID" value="SHK62184.1"/>
    <property type="molecule type" value="Genomic_DNA"/>
</dbReference>
<dbReference type="RefSeq" id="WP_073277193.1">
    <property type="nucleotide sequence ID" value="NZ_FRAC01000014.1"/>
</dbReference>
<protein>
    <recommendedName>
        <fullName evidence="3">DNA repair photolyase</fullName>
    </recommendedName>
</protein>
<dbReference type="Pfam" id="PF08902">
    <property type="entry name" value="DUF1848"/>
    <property type="match status" value="1"/>
</dbReference>
<sequence>MVISASRRTDIPRFYSPWFFQRLREGFVHVRNPMNPRQVSRVSLSEEDVDCICFWTKDPLLMLPRIPYLFEKDYPFYFQFTLTPYGNDLEVNLREKSDIADTFIELSKLIGAERIEWRYDPIVLNDKYTAAFHRRAFGEFCERLCGYTQVVNISFVDIYQKIKRQRNTALIREITEEEMVLLAADLADIGGRYGMEVRSCCEEALLSVPGIKKASCIDGELIEKLLKRPIKRAKAASQRPGCNCIDSVDIGAYDTCSNGCLYCYANTSIQTAVKNQKLHEREGSLLLGTIAENDKVTERIVKTI</sequence>
<evidence type="ECO:0000313" key="1">
    <source>
        <dbReference type="EMBL" id="SHK62184.1"/>
    </source>
</evidence>
<dbReference type="InterPro" id="IPR014998">
    <property type="entry name" value="DUF1848"/>
</dbReference>
<organism evidence="1 2">
    <name type="scientific">Anaerocolumna jejuensis DSM 15929</name>
    <dbReference type="NCBI Taxonomy" id="1121322"/>
    <lineage>
        <taxon>Bacteria</taxon>
        <taxon>Bacillati</taxon>
        <taxon>Bacillota</taxon>
        <taxon>Clostridia</taxon>
        <taxon>Lachnospirales</taxon>
        <taxon>Lachnospiraceae</taxon>
        <taxon>Anaerocolumna</taxon>
    </lineage>
</organism>
<reference evidence="1 2" key="1">
    <citation type="submission" date="2016-11" db="EMBL/GenBank/DDBJ databases">
        <authorList>
            <person name="Jaros S."/>
            <person name="Januszkiewicz K."/>
            <person name="Wedrychowicz H."/>
        </authorList>
    </citation>
    <scope>NUCLEOTIDE SEQUENCE [LARGE SCALE GENOMIC DNA]</scope>
    <source>
        <strain evidence="1 2">DSM 15929</strain>
    </source>
</reference>
<dbReference type="STRING" id="1121322.SAMN02745136_02928"/>
<gene>
    <name evidence="1" type="ORF">SAMN02745136_02928</name>
</gene>
<evidence type="ECO:0000313" key="2">
    <source>
        <dbReference type="Proteomes" id="UP000184386"/>
    </source>
</evidence>
<dbReference type="Proteomes" id="UP000184386">
    <property type="component" value="Unassembled WGS sequence"/>
</dbReference>
<proteinExistence type="predicted"/>
<accession>A0A1M6TZ77</accession>
<keyword evidence="2" id="KW-1185">Reference proteome</keyword>
<dbReference type="AlphaFoldDB" id="A0A1M6TZ77"/>
<evidence type="ECO:0008006" key="3">
    <source>
        <dbReference type="Google" id="ProtNLM"/>
    </source>
</evidence>
<name>A0A1M6TZ77_9FIRM</name>